<reference evidence="6" key="2">
    <citation type="journal article" date="2021" name="PeerJ">
        <title>Extensive microbial diversity within the chicken gut microbiome revealed by metagenomics and culture.</title>
        <authorList>
            <person name="Gilroy R."/>
            <person name="Ravi A."/>
            <person name="Getino M."/>
            <person name="Pursley I."/>
            <person name="Horton D.L."/>
            <person name="Alikhan N.F."/>
            <person name="Baker D."/>
            <person name="Gharbi K."/>
            <person name="Hall N."/>
            <person name="Watson M."/>
            <person name="Adriaenssens E.M."/>
            <person name="Foster-Nyarko E."/>
            <person name="Jarju S."/>
            <person name="Secka A."/>
            <person name="Antonio M."/>
            <person name="Oren A."/>
            <person name="Chaudhuri R.R."/>
            <person name="La Ragione R."/>
            <person name="Hildebrand F."/>
            <person name="Pallen M.J."/>
        </authorList>
    </citation>
    <scope>NUCLEOTIDE SEQUENCE</scope>
    <source>
        <strain evidence="6">CHK186-9395</strain>
    </source>
</reference>
<dbReference type="GO" id="GO:0006412">
    <property type="term" value="P:translation"/>
    <property type="evidence" value="ECO:0007669"/>
    <property type="project" value="UniProtKB-UniRule"/>
</dbReference>
<name>A0A9D1NEZ2_9FIRM</name>
<dbReference type="Proteomes" id="UP000886861">
    <property type="component" value="Unassembled WGS sequence"/>
</dbReference>
<keyword evidence="2 5" id="KW-0689">Ribosomal protein</keyword>
<dbReference type="HAMAP" id="MF_00340">
    <property type="entry name" value="Ribosomal_bL32"/>
    <property type="match status" value="1"/>
</dbReference>
<evidence type="ECO:0000256" key="3">
    <source>
        <dbReference type="ARBA" id="ARBA00023274"/>
    </source>
</evidence>
<evidence type="ECO:0000256" key="2">
    <source>
        <dbReference type="ARBA" id="ARBA00022980"/>
    </source>
</evidence>
<dbReference type="InterPro" id="IPR011332">
    <property type="entry name" value="Ribosomal_zn-bd"/>
</dbReference>
<dbReference type="SUPFAM" id="SSF57829">
    <property type="entry name" value="Zn-binding ribosomal proteins"/>
    <property type="match status" value="1"/>
</dbReference>
<dbReference type="GO" id="GO:0015934">
    <property type="term" value="C:large ribosomal subunit"/>
    <property type="evidence" value="ECO:0007669"/>
    <property type="project" value="InterPro"/>
</dbReference>
<dbReference type="AlphaFoldDB" id="A0A9D1NEZ2"/>
<dbReference type="EMBL" id="DVOJ01000007">
    <property type="protein sequence ID" value="HIV01321.1"/>
    <property type="molecule type" value="Genomic_DNA"/>
</dbReference>
<dbReference type="Pfam" id="PF01783">
    <property type="entry name" value="Ribosomal_L32p"/>
    <property type="match status" value="1"/>
</dbReference>
<evidence type="ECO:0000256" key="5">
    <source>
        <dbReference type="HAMAP-Rule" id="MF_00340"/>
    </source>
</evidence>
<dbReference type="PANTHER" id="PTHR35534:SF1">
    <property type="entry name" value="LARGE RIBOSOMAL SUBUNIT PROTEIN BL32"/>
    <property type="match status" value="1"/>
</dbReference>
<protein>
    <recommendedName>
        <fullName evidence="4 5">Large ribosomal subunit protein bL32</fullName>
    </recommendedName>
</protein>
<dbReference type="NCBIfam" id="TIGR01031">
    <property type="entry name" value="rpmF_bact"/>
    <property type="match status" value="1"/>
</dbReference>
<comment type="similarity">
    <text evidence="1 5">Belongs to the bacterial ribosomal protein bL32 family.</text>
</comment>
<comment type="caution">
    <text evidence="6">The sequence shown here is derived from an EMBL/GenBank/DDBJ whole genome shotgun (WGS) entry which is preliminary data.</text>
</comment>
<accession>A0A9D1NEZ2</accession>
<evidence type="ECO:0000256" key="1">
    <source>
        <dbReference type="ARBA" id="ARBA00008560"/>
    </source>
</evidence>
<evidence type="ECO:0000256" key="4">
    <source>
        <dbReference type="ARBA" id="ARBA00035178"/>
    </source>
</evidence>
<dbReference type="InterPro" id="IPR002677">
    <property type="entry name" value="Ribosomal_bL32"/>
</dbReference>
<dbReference type="PANTHER" id="PTHR35534">
    <property type="entry name" value="50S RIBOSOMAL PROTEIN L32"/>
    <property type="match status" value="1"/>
</dbReference>
<sequence>MAVPKGKVSKARRNTRNSANYKAGTVTLVECPHCHELKAPHKVCKACGMYDGKKVVETEKKEKKAN</sequence>
<evidence type="ECO:0000313" key="7">
    <source>
        <dbReference type="Proteomes" id="UP000886861"/>
    </source>
</evidence>
<gene>
    <name evidence="5 6" type="primary">rpmF</name>
    <name evidence="6" type="ORF">IAA62_02050</name>
</gene>
<dbReference type="GO" id="GO:0003735">
    <property type="term" value="F:structural constituent of ribosome"/>
    <property type="evidence" value="ECO:0007669"/>
    <property type="project" value="InterPro"/>
</dbReference>
<dbReference type="InterPro" id="IPR044957">
    <property type="entry name" value="Ribosomal_bL32_bact"/>
</dbReference>
<reference evidence="6" key="1">
    <citation type="submission" date="2020-10" db="EMBL/GenBank/DDBJ databases">
        <authorList>
            <person name="Gilroy R."/>
        </authorList>
    </citation>
    <scope>NUCLEOTIDE SEQUENCE</scope>
    <source>
        <strain evidence="6">CHK186-9395</strain>
    </source>
</reference>
<evidence type="ECO:0000313" key="6">
    <source>
        <dbReference type="EMBL" id="HIV01321.1"/>
    </source>
</evidence>
<keyword evidence="3 5" id="KW-0687">Ribonucleoprotein</keyword>
<organism evidence="6 7">
    <name type="scientific">Candidatus Caccopulliclostridium gallistercoris</name>
    <dbReference type="NCBI Taxonomy" id="2840719"/>
    <lineage>
        <taxon>Bacteria</taxon>
        <taxon>Bacillati</taxon>
        <taxon>Bacillota</taxon>
        <taxon>Clostridia</taxon>
        <taxon>Candidatus Caccopulliclostridium</taxon>
    </lineage>
</organism>
<proteinExistence type="inferred from homology"/>